<keyword evidence="6" id="KW-0732">Signal</keyword>
<proteinExistence type="inferred from homology"/>
<evidence type="ECO:0000313" key="15">
    <source>
        <dbReference type="Proteomes" id="UP000254331"/>
    </source>
</evidence>
<dbReference type="Proteomes" id="UP000254331">
    <property type="component" value="Unassembled WGS sequence"/>
</dbReference>
<evidence type="ECO:0000259" key="13">
    <source>
        <dbReference type="Pfam" id="PF07715"/>
    </source>
</evidence>
<dbReference type="InterPro" id="IPR012910">
    <property type="entry name" value="Plug_dom"/>
</dbReference>
<evidence type="ECO:0000256" key="3">
    <source>
        <dbReference type="ARBA" id="ARBA00022448"/>
    </source>
</evidence>
<dbReference type="AlphaFoldDB" id="A0A379F5X0"/>
<comment type="subcellular location">
    <subcellularLocation>
        <location evidence="1 10">Cell outer membrane</location>
        <topology evidence="1 10">Multi-pass membrane protein</topology>
    </subcellularLocation>
</comment>
<dbReference type="OrthoDB" id="9760494at2"/>
<evidence type="ECO:0000256" key="11">
    <source>
        <dbReference type="RuleBase" id="RU003357"/>
    </source>
</evidence>
<keyword evidence="14" id="KW-0675">Receptor</keyword>
<comment type="similarity">
    <text evidence="2 10 11">Belongs to the TonB-dependent receptor family.</text>
</comment>
<dbReference type="SUPFAM" id="SSF56935">
    <property type="entry name" value="Porins"/>
    <property type="match status" value="1"/>
</dbReference>
<dbReference type="PANTHER" id="PTHR30442:SF0">
    <property type="entry name" value="FE(3+) DICITRATE TRANSPORT PROTEIN FECA"/>
    <property type="match status" value="1"/>
</dbReference>
<gene>
    <name evidence="14" type="primary">hxuC</name>
    <name evidence="14" type="ORF">NCTC10376_00782</name>
</gene>
<keyword evidence="3 10" id="KW-0813">Transport</keyword>
<sequence>MLVTALIIYQTNNHIKDTTIMIHFLAKNDAYRQGIGIFSFSSSAIALLLTSLTSLNSYATESVKPEITTPAKSDISIQSKPRENIIIEPIYVMGELNSSVDAGSTVLTLKDIDRIQPNNIAELVDKLPGISSSGSPRPGGQTLNIWGMGNPEDIKITLDGTPKTFEKYRQGSIFIDPELIRRLDVDKGPHNITQGNGGFGGSVRIETKDPDDLLLPDQNIGMFLKYGHHTNDRQNRYSGAVYGKLLDGQADGLFYFNRRESDDLRRPDGTKFGYSQSDQDSFLIKTNIYLTEAQTLTLSASRSESDGWTPWAAKRDELAKPSQADVDKYGFDAAMKRKLVYRDQKDDTFSVKWNIQPVDSDLINLTLTYGYSKTKQNDNRPENASSYFSSSMGNQSWVDYRNHQIEIKNESTLMQGALEHKVLVGTRWHRNDRDVLMFTRDKAKNPNYNYGYYAPPYMPEGTQTTTSFYLQDSISYRNLTITPGVRYDIVKNKGKGSRAITYQDPDPYYGHDYSDVTYRGATPHLGLLWKMNKNFRFFGDLTYTWRAPLIDEQYEVQGSISSLTGTSRHLDKETVRATRIGAIADFESVIQREDQLQLRTTLFDTRGKDEIFRRRGVYCESQKVDGHNRNCPPSIGNYRNLPGYHIQGLEIEAFYNSPNVFGRLAYSTMKGKRDQSPRDPWFGQKTWIAEIQPDALHATVGVKVPSININMGWTGDFIGAQRRSPTDADPNATYWSLPKSKGYAIHGLFANWEPSFIKNTEVRFTVANIFNRDYYPYLGESVSGVGRDYRFTVVKRF</sequence>
<dbReference type="Pfam" id="PF00593">
    <property type="entry name" value="TonB_dep_Rec_b-barrel"/>
    <property type="match status" value="1"/>
</dbReference>
<feature type="domain" description="TonB-dependent receptor-like beta-barrel" evidence="12">
    <location>
        <begin position="299"/>
        <end position="769"/>
    </location>
</feature>
<dbReference type="GO" id="GO:0009279">
    <property type="term" value="C:cell outer membrane"/>
    <property type="evidence" value="ECO:0007669"/>
    <property type="project" value="UniProtKB-SubCell"/>
</dbReference>
<dbReference type="EMBL" id="UGTW01000001">
    <property type="protein sequence ID" value="SUC14956.1"/>
    <property type="molecule type" value="Genomic_DNA"/>
</dbReference>
<evidence type="ECO:0000256" key="6">
    <source>
        <dbReference type="ARBA" id="ARBA00022729"/>
    </source>
</evidence>
<organism evidence="14 15">
    <name type="scientific">Proteus vulgaris</name>
    <dbReference type="NCBI Taxonomy" id="585"/>
    <lineage>
        <taxon>Bacteria</taxon>
        <taxon>Pseudomonadati</taxon>
        <taxon>Pseudomonadota</taxon>
        <taxon>Gammaproteobacteria</taxon>
        <taxon>Enterobacterales</taxon>
        <taxon>Morganellaceae</taxon>
        <taxon>Proteus</taxon>
    </lineage>
</organism>
<evidence type="ECO:0000256" key="1">
    <source>
        <dbReference type="ARBA" id="ARBA00004571"/>
    </source>
</evidence>
<dbReference type="GO" id="GO:0033214">
    <property type="term" value="P:siderophore-iron import into cell"/>
    <property type="evidence" value="ECO:0007669"/>
    <property type="project" value="TreeGrafter"/>
</dbReference>
<evidence type="ECO:0000313" key="14">
    <source>
        <dbReference type="EMBL" id="SUC14956.1"/>
    </source>
</evidence>
<dbReference type="InterPro" id="IPR000531">
    <property type="entry name" value="Beta-barrel_TonB"/>
</dbReference>
<evidence type="ECO:0000256" key="10">
    <source>
        <dbReference type="PROSITE-ProRule" id="PRU01360"/>
    </source>
</evidence>
<dbReference type="Gene3D" id="2.40.170.20">
    <property type="entry name" value="TonB-dependent receptor, beta-barrel domain"/>
    <property type="match status" value="1"/>
</dbReference>
<dbReference type="InterPro" id="IPR037066">
    <property type="entry name" value="Plug_dom_sf"/>
</dbReference>
<keyword evidence="5 10" id="KW-0812">Transmembrane</keyword>
<dbReference type="Gene3D" id="2.170.130.10">
    <property type="entry name" value="TonB-dependent receptor, plug domain"/>
    <property type="match status" value="1"/>
</dbReference>
<evidence type="ECO:0000256" key="7">
    <source>
        <dbReference type="ARBA" id="ARBA00023077"/>
    </source>
</evidence>
<dbReference type="PROSITE" id="PS52016">
    <property type="entry name" value="TONB_DEPENDENT_REC_3"/>
    <property type="match status" value="1"/>
</dbReference>
<evidence type="ECO:0000256" key="4">
    <source>
        <dbReference type="ARBA" id="ARBA00022452"/>
    </source>
</evidence>
<reference evidence="14 15" key="1">
    <citation type="submission" date="2018-06" db="EMBL/GenBank/DDBJ databases">
        <authorList>
            <consortium name="Pathogen Informatics"/>
            <person name="Doyle S."/>
        </authorList>
    </citation>
    <scope>NUCLEOTIDE SEQUENCE [LARGE SCALE GENOMIC DNA]</scope>
    <source>
        <strain evidence="14 15">NCTC10376</strain>
    </source>
</reference>
<dbReference type="NCBIfam" id="TIGR01786">
    <property type="entry name" value="TonB-hemlactrns"/>
    <property type="match status" value="1"/>
</dbReference>
<dbReference type="PANTHER" id="PTHR30442">
    <property type="entry name" value="IRON III DICITRATE TRANSPORT PROTEIN FECA"/>
    <property type="match status" value="1"/>
</dbReference>
<protein>
    <submittedName>
        <fullName evidence="14">TonB-dependent receptor</fullName>
    </submittedName>
</protein>
<evidence type="ECO:0000256" key="5">
    <source>
        <dbReference type="ARBA" id="ARBA00022692"/>
    </source>
</evidence>
<keyword evidence="7 11" id="KW-0798">TonB box</keyword>
<feature type="domain" description="TonB-dependent receptor plug" evidence="13">
    <location>
        <begin position="100"/>
        <end position="201"/>
    </location>
</feature>
<evidence type="ECO:0000256" key="8">
    <source>
        <dbReference type="ARBA" id="ARBA00023136"/>
    </source>
</evidence>
<dbReference type="InterPro" id="IPR036942">
    <property type="entry name" value="Beta-barrel_TonB_sf"/>
</dbReference>
<accession>A0A379F5X0</accession>
<keyword evidence="4 10" id="KW-1134">Transmembrane beta strand</keyword>
<name>A0A379F5X0_PROVU</name>
<dbReference type="InterPro" id="IPR039426">
    <property type="entry name" value="TonB-dep_rcpt-like"/>
</dbReference>
<dbReference type="InterPro" id="IPR010949">
    <property type="entry name" value="TonB_Hb/transfer/lactofer_rcpt"/>
</dbReference>
<dbReference type="InterPro" id="IPR011276">
    <property type="entry name" value="TonB_haem/Hb_rcpt"/>
</dbReference>
<keyword evidence="8 10" id="KW-0472">Membrane</keyword>
<dbReference type="GO" id="GO:0015232">
    <property type="term" value="F:heme transmembrane transporter activity"/>
    <property type="evidence" value="ECO:0007669"/>
    <property type="project" value="InterPro"/>
</dbReference>
<dbReference type="Pfam" id="PF07715">
    <property type="entry name" value="Plug"/>
    <property type="match status" value="1"/>
</dbReference>
<evidence type="ECO:0000256" key="9">
    <source>
        <dbReference type="ARBA" id="ARBA00023237"/>
    </source>
</evidence>
<evidence type="ECO:0000256" key="2">
    <source>
        <dbReference type="ARBA" id="ARBA00009810"/>
    </source>
</evidence>
<evidence type="ECO:0000259" key="12">
    <source>
        <dbReference type="Pfam" id="PF00593"/>
    </source>
</evidence>
<dbReference type="NCBIfam" id="TIGR01785">
    <property type="entry name" value="TonB-hemin"/>
    <property type="match status" value="1"/>
</dbReference>
<dbReference type="CDD" id="cd01347">
    <property type="entry name" value="ligand_gated_channel"/>
    <property type="match status" value="1"/>
</dbReference>
<keyword evidence="9 10" id="KW-0998">Cell outer membrane</keyword>